<dbReference type="AlphaFoldDB" id="A0A2U1KWV8"/>
<reference evidence="1 2" key="1">
    <citation type="journal article" date="2018" name="Mol. Plant">
        <title>The genome of Artemisia annua provides insight into the evolution of Asteraceae family and artemisinin biosynthesis.</title>
        <authorList>
            <person name="Shen Q."/>
            <person name="Zhang L."/>
            <person name="Liao Z."/>
            <person name="Wang S."/>
            <person name="Yan T."/>
            <person name="Shi P."/>
            <person name="Liu M."/>
            <person name="Fu X."/>
            <person name="Pan Q."/>
            <person name="Wang Y."/>
            <person name="Lv Z."/>
            <person name="Lu X."/>
            <person name="Zhang F."/>
            <person name="Jiang W."/>
            <person name="Ma Y."/>
            <person name="Chen M."/>
            <person name="Hao X."/>
            <person name="Li L."/>
            <person name="Tang Y."/>
            <person name="Lv G."/>
            <person name="Zhou Y."/>
            <person name="Sun X."/>
            <person name="Brodelius P.E."/>
            <person name="Rose J.K.C."/>
            <person name="Tang K."/>
        </authorList>
    </citation>
    <scope>NUCLEOTIDE SEQUENCE [LARGE SCALE GENOMIC DNA]</scope>
    <source>
        <strain evidence="2">cv. Huhao1</strain>
        <tissue evidence="1">Leaf</tissue>
    </source>
</reference>
<keyword evidence="2" id="KW-1185">Reference proteome</keyword>
<dbReference type="OrthoDB" id="1305869at2759"/>
<evidence type="ECO:0000313" key="1">
    <source>
        <dbReference type="EMBL" id="PWA41246.1"/>
    </source>
</evidence>
<gene>
    <name evidence="1" type="ORF">CTI12_AA555330</name>
</gene>
<organism evidence="1 2">
    <name type="scientific">Artemisia annua</name>
    <name type="common">Sweet wormwood</name>
    <dbReference type="NCBI Taxonomy" id="35608"/>
    <lineage>
        <taxon>Eukaryota</taxon>
        <taxon>Viridiplantae</taxon>
        <taxon>Streptophyta</taxon>
        <taxon>Embryophyta</taxon>
        <taxon>Tracheophyta</taxon>
        <taxon>Spermatophyta</taxon>
        <taxon>Magnoliopsida</taxon>
        <taxon>eudicotyledons</taxon>
        <taxon>Gunneridae</taxon>
        <taxon>Pentapetalae</taxon>
        <taxon>asterids</taxon>
        <taxon>campanulids</taxon>
        <taxon>Asterales</taxon>
        <taxon>Asteraceae</taxon>
        <taxon>Asteroideae</taxon>
        <taxon>Anthemideae</taxon>
        <taxon>Artemisiinae</taxon>
        <taxon>Artemisia</taxon>
    </lineage>
</organism>
<evidence type="ECO:0000313" key="2">
    <source>
        <dbReference type="Proteomes" id="UP000245207"/>
    </source>
</evidence>
<proteinExistence type="predicted"/>
<comment type="caution">
    <text evidence="1">The sequence shown here is derived from an EMBL/GenBank/DDBJ whole genome shotgun (WGS) entry which is preliminary data.</text>
</comment>
<protein>
    <submittedName>
        <fullName evidence="1">Uncharacterized protein</fullName>
    </submittedName>
</protein>
<dbReference type="Proteomes" id="UP000245207">
    <property type="component" value="Unassembled WGS sequence"/>
</dbReference>
<dbReference type="EMBL" id="PKPP01013206">
    <property type="protein sequence ID" value="PWA41246.1"/>
    <property type="molecule type" value="Genomic_DNA"/>
</dbReference>
<sequence>MKYGGGDLGLSDEIYNSINSNDTTYGLWKDLERQMRGAEVGQRTQQTHTVWNYTAFRAKPNEKIEDPYLPFNKLINEMNCEKLKRTNIELNIQFLQSLQPEWKHFSIAIRQNQDLNKLDINNLFDLLKRNQKKVNEIRENNIVHYNPPSDFEEAKPAESDQSSDALADILQNMILLGLTNSLILLQETYQQQSPYYIRSYCSKQTSISQTKK</sequence>
<name>A0A2U1KWV8_ARTAN</name>
<dbReference type="Pfam" id="PF14223">
    <property type="entry name" value="Retrotran_gag_2"/>
    <property type="match status" value="1"/>
</dbReference>
<accession>A0A2U1KWV8</accession>